<organism evidence="2 3">
    <name type="scientific">Pseudomyxococcus hansupus</name>
    <dbReference type="NCBI Taxonomy" id="1297742"/>
    <lineage>
        <taxon>Bacteria</taxon>
        <taxon>Pseudomonadati</taxon>
        <taxon>Myxococcota</taxon>
        <taxon>Myxococcia</taxon>
        <taxon>Myxococcales</taxon>
        <taxon>Cystobacterineae</taxon>
        <taxon>Myxococcaceae</taxon>
        <taxon>Pseudomyxococcus</taxon>
    </lineage>
</organism>
<name>A0A0H4XFE0_9BACT</name>
<protein>
    <submittedName>
        <fullName evidence="2">Uncharacterized protein</fullName>
    </submittedName>
</protein>
<reference evidence="2 3" key="1">
    <citation type="journal article" date="2016" name="PLoS ONE">
        <title>Complete Genome Sequence and Comparative Genomics of a Novel Myxobacterium Myxococcus hansupus.</title>
        <authorList>
            <person name="Sharma G."/>
            <person name="Narwani T."/>
            <person name="Subramanian S."/>
        </authorList>
    </citation>
    <scope>NUCLEOTIDE SEQUENCE [LARGE SCALE GENOMIC DNA]</scope>
    <source>
        <strain evidence="3">mixupus</strain>
    </source>
</reference>
<dbReference type="AlphaFoldDB" id="A0A0H4XFE0"/>
<proteinExistence type="predicted"/>
<gene>
    <name evidence="2" type="ORF">A176_003819</name>
</gene>
<sequence>MHRLVSQTEARATRNRARARRQRARERVGRRGRYRLAPAGWLGVHHLRTEGRQTEVAVRLALGIVIRAPLARPIVRMRLLVTNPFRHGYRLRWVGDWRRGECPSAAPSRLST</sequence>
<feature type="compositionally biased region" description="Basic residues" evidence="1">
    <location>
        <begin position="13"/>
        <end position="28"/>
    </location>
</feature>
<dbReference type="EMBL" id="CP012109">
    <property type="protein sequence ID" value="AKQ66907.1"/>
    <property type="molecule type" value="Genomic_DNA"/>
</dbReference>
<dbReference type="PATRIC" id="fig|1297742.4.peg.3862"/>
<accession>A0A0H4XFE0</accession>
<dbReference type="STRING" id="1297742.A176_003819"/>
<evidence type="ECO:0000256" key="1">
    <source>
        <dbReference type="SAM" id="MobiDB-lite"/>
    </source>
</evidence>
<feature type="region of interest" description="Disordered" evidence="1">
    <location>
        <begin position="1"/>
        <end position="28"/>
    </location>
</feature>
<evidence type="ECO:0000313" key="2">
    <source>
        <dbReference type="EMBL" id="AKQ66907.1"/>
    </source>
</evidence>
<evidence type="ECO:0000313" key="3">
    <source>
        <dbReference type="Proteomes" id="UP000009026"/>
    </source>
</evidence>
<dbReference type="KEGG" id="mym:A176_003819"/>
<keyword evidence="3" id="KW-1185">Reference proteome</keyword>
<dbReference type="Proteomes" id="UP000009026">
    <property type="component" value="Chromosome"/>
</dbReference>